<feature type="transmembrane region" description="Helical" evidence="1">
    <location>
        <begin position="112"/>
        <end position="129"/>
    </location>
</feature>
<dbReference type="AlphaFoldDB" id="A0A7K0K1V6"/>
<evidence type="ECO:0000313" key="3">
    <source>
        <dbReference type="Proteomes" id="UP000442535"/>
    </source>
</evidence>
<keyword evidence="1" id="KW-0472">Membrane</keyword>
<protein>
    <submittedName>
        <fullName evidence="2">Uncharacterized protein</fullName>
    </submittedName>
</protein>
<feature type="transmembrane region" description="Helical" evidence="1">
    <location>
        <begin position="80"/>
        <end position="100"/>
    </location>
</feature>
<feature type="transmembrane region" description="Helical" evidence="1">
    <location>
        <begin position="49"/>
        <end position="68"/>
    </location>
</feature>
<comment type="caution">
    <text evidence="2">The sequence shown here is derived from an EMBL/GenBank/DDBJ whole genome shotgun (WGS) entry which is preliminary data.</text>
</comment>
<name>A0A7K0K1V6_9ACTO</name>
<sequence>MNTVREEKNEKSKFHVNWANLAVYAVIIAVCLATAVGVYKFFIGNELLPVAYSVGVGVALIVYAVLAIRSMERIKGHAIWGLDVGFGTLTGLFLAVSRSIFEAQSFADRAMFWVWCLVSLPLISSYVGIRTKRNDLSQHTKDVE</sequence>
<feature type="transmembrane region" description="Helical" evidence="1">
    <location>
        <begin position="21"/>
        <end position="43"/>
    </location>
</feature>
<keyword evidence="3" id="KW-1185">Reference proteome</keyword>
<proteinExistence type="predicted"/>
<keyword evidence="1" id="KW-1133">Transmembrane helix</keyword>
<reference evidence="2 3" key="1">
    <citation type="submission" date="2019-08" db="EMBL/GenBank/DDBJ databases">
        <title>In-depth cultivation of the pig gut microbiome towards novel bacterial diversity and tailored functional studies.</title>
        <authorList>
            <person name="Wylensek D."/>
            <person name="Hitch T.C.A."/>
            <person name="Clavel T."/>
        </authorList>
    </citation>
    <scope>NUCLEOTIDE SEQUENCE [LARGE SCALE GENOMIC DNA]</scope>
    <source>
        <strain evidence="2 3">RF-GAM-744-WT-7</strain>
    </source>
</reference>
<evidence type="ECO:0000313" key="2">
    <source>
        <dbReference type="EMBL" id="MST49452.1"/>
    </source>
</evidence>
<dbReference type="RefSeq" id="WP_154544128.1">
    <property type="nucleotide sequence ID" value="NZ_VUMY01000006.1"/>
</dbReference>
<evidence type="ECO:0000256" key="1">
    <source>
        <dbReference type="SAM" id="Phobius"/>
    </source>
</evidence>
<accession>A0A7K0K1V6</accession>
<dbReference type="EMBL" id="VUMY01000006">
    <property type="protein sequence ID" value="MST49452.1"/>
    <property type="molecule type" value="Genomic_DNA"/>
</dbReference>
<dbReference type="Proteomes" id="UP000442535">
    <property type="component" value="Unassembled WGS sequence"/>
</dbReference>
<organism evidence="2 3">
    <name type="scientific">Mobiluncus porci</name>
    <dbReference type="NCBI Taxonomy" id="2652278"/>
    <lineage>
        <taxon>Bacteria</taxon>
        <taxon>Bacillati</taxon>
        <taxon>Actinomycetota</taxon>
        <taxon>Actinomycetes</taxon>
        <taxon>Actinomycetales</taxon>
        <taxon>Actinomycetaceae</taxon>
        <taxon>Mobiluncus</taxon>
    </lineage>
</organism>
<keyword evidence="1" id="KW-0812">Transmembrane</keyword>
<gene>
    <name evidence="2" type="ORF">FYJ63_04255</name>
</gene>